<dbReference type="Pfam" id="PF05494">
    <property type="entry name" value="MlaC"/>
    <property type="match status" value="1"/>
</dbReference>
<organism evidence="2 3">
    <name type="scientific">Hyphomonas johnsonii MHS-2</name>
    <dbReference type="NCBI Taxonomy" id="1280950"/>
    <lineage>
        <taxon>Bacteria</taxon>
        <taxon>Pseudomonadati</taxon>
        <taxon>Pseudomonadota</taxon>
        <taxon>Alphaproteobacteria</taxon>
        <taxon>Hyphomonadales</taxon>
        <taxon>Hyphomonadaceae</taxon>
        <taxon>Hyphomonas</taxon>
    </lineage>
</organism>
<dbReference type="STRING" id="1280950.HJO_03785"/>
<name>A0A059FUV5_9PROT</name>
<comment type="caution">
    <text evidence="2">The sequence shown here is derived from an EMBL/GenBank/DDBJ whole genome shotgun (WGS) entry which is preliminary data.</text>
</comment>
<reference evidence="2 3" key="1">
    <citation type="journal article" date="2014" name="Antonie Van Leeuwenhoek">
        <title>Hyphomonas beringensis sp. nov. and Hyphomonas chukchiensis sp. nov., isolated from surface seawater of the Bering Sea and Chukchi Sea.</title>
        <authorList>
            <person name="Li C."/>
            <person name="Lai Q."/>
            <person name="Li G."/>
            <person name="Dong C."/>
            <person name="Wang J."/>
            <person name="Liao Y."/>
            <person name="Shao Z."/>
        </authorList>
    </citation>
    <scope>NUCLEOTIDE SEQUENCE [LARGE SCALE GENOMIC DNA]</scope>
    <source>
        <strain evidence="2 3">MHS-2</strain>
    </source>
</reference>
<dbReference type="Proteomes" id="UP000025171">
    <property type="component" value="Unassembled WGS sequence"/>
</dbReference>
<dbReference type="AlphaFoldDB" id="A0A059FUV5"/>
<keyword evidence="3" id="KW-1185">Reference proteome</keyword>
<gene>
    <name evidence="2" type="ORF">HJO_03785</name>
</gene>
<evidence type="ECO:0000313" key="2">
    <source>
        <dbReference type="EMBL" id="KCZ94465.1"/>
    </source>
</evidence>
<feature type="signal peptide" evidence="1">
    <location>
        <begin position="1"/>
        <end position="33"/>
    </location>
</feature>
<dbReference type="InterPro" id="IPR008869">
    <property type="entry name" value="MlaC/ttg2D"/>
</dbReference>
<proteinExistence type="predicted"/>
<keyword evidence="1" id="KW-0732">Signal</keyword>
<sequence length="218" mass="24146">MNDGDNRSDFLTFLRNTALAITALALSAAPAFADAEAEAYVQANASDVLASLNDPALDATQRTQAFSRYMDEFTDLNAVANFVIGKYSRRFTPDELARYRTAFRDYALAVYEAQLDDYRGNAVVVEGSVDRTATDSIVDTVIKRQDGKDMDVRWRVLKRDGKFQVVDVALNIDGNLIWLGIEQRAQFIALLDRSNGSADALINKINSMTADLKASKRT</sequence>
<dbReference type="Gene3D" id="3.10.450.710">
    <property type="entry name" value="Tgt2/MlaC"/>
    <property type="match status" value="1"/>
</dbReference>
<dbReference type="PATRIC" id="fig|1280950.3.peg.771"/>
<evidence type="ECO:0000313" key="3">
    <source>
        <dbReference type="Proteomes" id="UP000025171"/>
    </source>
</evidence>
<protein>
    <submittedName>
        <fullName evidence="2">Ttg2 family toluene tolerance protein</fullName>
    </submittedName>
</protein>
<feature type="chain" id="PRO_5001572668" evidence="1">
    <location>
        <begin position="34"/>
        <end position="218"/>
    </location>
</feature>
<evidence type="ECO:0000256" key="1">
    <source>
        <dbReference type="SAM" id="SignalP"/>
    </source>
</evidence>
<dbReference type="EMBL" id="ARYK01000001">
    <property type="protein sequence ID" value="KCZ94465.1"/>
    <property type="molecule type" value="Genomic_DNA"/>
</dbReference>
<dbReference type="InterPro" id="IPR042245">
    <property type="entry name" value="Tgt2/MlaC_sf"/>
</dbReference>
<dbReference type="PANTHER" id="PTHR36573:SF1">
    <property type="entry name" value="INTERMEMBRANE PHOSPHOLIPID TRANSPORT SYSTEM BINDING PROTEIN MLAC"/>
    <property type="match status" value="1"/>
</dbReference>
<dbReference type="eggNOG" id="COG2854">
    <property type="taxonomic scope" value="Bacteria"/>
</dbReference>
<accession>A0A059FUV5</accession>
<dbReference type="PANTHER" id="PTHR36573">
    <property type="entry name" value="INTERMEMBRANE PHOSPHOLIPID TRANSPORT SYSTEM BINDING PROTEIN MLAC"/>
    <property type="match status" value="1"/>
</dbReference>